<dbReference type="Pfam" id="PF00465">
    <property type="entry name" value="Fe-ADH"/>
    <property type="match status" value="1"/>
</dbReference>
<comment type="similarity">
    <text evidence="1">Belongs to the iron-containing alcohol dehydrogenase family.</text>
</comment>
<dbReference type="PROSITE" id="PS00913">
    <property type="entry name" value="ADH_IRON_1"/>
    <property type="match status" value="1"/>
</dbReference>
<dbReference type="InterPro" id="IPR056798">
    <property type="entry name" value="ADH_Fe_C"/>
</dbReference>
<evidence type="ECO:0000313" key="6">
    <source>
        <dbReference type="EMBL" id="MFK2825710.1"/>
    </source>
</evidence>
<proteinExistence type="inferred from homology"/>
<reference evidence="6 7" key="1">
    <citation type="submission" date="2023-07" db="EMBL/GenBank/DDBJ databases">
        <title>Bacillus lucianemedeirus sp. nov, a new species isolated from an immunobiological production facility.</title>
        <authorList>
            <person name="Costa L.V."/>
            <person name="Miranda R.V.S.L."/>
            <person name="Brandao M.L.L."/>
            <person name="Reis C.M.F."/>
            <person name="Frazao A.M."/>
            <person name="Cruz F.V."/>
            <person name="Baio P.V.P."/>
            <person name="Veras J.F.C."/>
            <person name="Ramos J.N."/>
            <person name="Vieira V."/>
        </authorList>
    </citation>
    <scope>NUCLEOTIDE SEQUENCE [LARGE SCALE GENOMIC DNA]</scope>
    <source>
        <strain evidence="6 7">B190/17</strain>
    </source>
</reference>
<dbReference type="RefSeq" id="WP_404316557.1">
    <property type="nucleotide sequence ID" value="NZ_JAUIYO010000004.1"/>
</dbReference>
<keyword evidence="7" id="KW-1185">Reference proteome</keyword>
<dbReference type="GO" id="GO:0016491">
    <property type="term" value="F:oxidoreductase activity"/>
    <property type="evidence" value="ECO:0007669"/>
    <property type="project" value="UniProtKB-KW"/>
</dbReference>
<dbReference type="PANTHER" id="PTHR11496:SF102">
    <property type="entry name" value="ALCOHOL DEHYDROGENASE 4"/>
    <property type="match status" value="1"/>
</dbReference>
<dbReference type="SUPFAM" id="SSF56796">
    <property type="entry name" value="Dehydroquinate synthase-like"/>
    <property type="match status" value="1"/>
</dbReference>
<keyword evidence="2 6" id="KW-0560">Oxidoreductase</keyword>
<evidence type="ECO:0000256" key="3">
    <source>
        <dbReference type="ARBA" id="ARBA00023027"/>
    </source>
</evidence>
<dbReference type="Proteomes" id="UP001619911">
    <property type="component" value="Unassembled WGS sequence"/>
</dbReference>
<name>A0ABW8I948_9BACI</name>
<evidence type="ECO:0000256" key="1">
    <source>
        <dbReference type="ARBA" id="ARBA00007358"/>
    </source>
</evidence>
<evidence type="ECO:0000259" key="4">
    <source>
        <dbReference type="Pfam" id="PF00465"/>
    </source>
</evidence>
<evidence type="ECO:0000313" key="7">
    <source>
        <dbReference type="Proteomes" id="UP001619911"/>
    </source>
</evidence>
<dbReference type="EMBL" id="JAUIYO010000004">
    <property type="protein sequence ID" value="MFK2825710.1"/>
    <property type="molecule type" value="Genomic_DNA"/>
</dbReference>
<organism evidence="6 7">
    <name type="scientific">Bacillus lumedeiriae</name>
    <dbReference type="NCBI Taxonomy" id="3058829"/>
    <lineage>
        <taxon>Bacteria</taxon>
        <taxon>Bacillati</taxon>
        <taxon>Bacillota</taxon>
        <taxon>Bacilli</taxon>
        <taxon>Bacillales</taxon>
        <taxon>Bacillaceae</taxon>
        <taxon>Bacillus</taxon>
    </lineage>
</organism>
<dbReference type="EC" id="1.1.1.-" evidence="6"/>
<dbReference type="Gene3D" id="1.20.1090.10">
    <property type="entry name" value="Dehydroquinate synthase-like - alpha domain"/>
    <property type="match status" value="1"/>
</dbReference>
<dbReference type="CDD" id="cd08551">
    <property type="entry name" value="Fe-ADH"/>
    <property type="match status" value="1"/>
</dbReference>
<keyword evidence="3" id="KW-0520">NAD</keyword>
<evidence type="ECO:0000259" key="5">
    <source>
        <dbReference type="Pfam" id="PF25137"/>
    </source>
</evidence>
<gene>
    <name evidence="6" type="ORF">QYG89_08450</name>
</gene>
<dbReference type="Gene3D" id="3.40.50.1970">
    <property type="match status" value="1"/>
</dbReference>
<feature type="domain" description="Fe-containing alcohol dehydrogenase-like C-terminal" evidence="5">
    <location>
        <begin position="187"/>
        <end position="381"/>
    </location>
</feature>
<feature type="domain" description="Alcohol dehydrogenase iron-type/glycerol dehydrogenase GldA" evidence="4">
    <location>
        <begin position="7"/>
        <end position="176"/>
    </location>
</feature>
<dbReference type="PANTHER" id="PTHR11496">
    <property type="entry name" value="ALCOHOL DEHYDROGENASE"/>
    <property type="match status" value="1"/>
</dbReference>
<accession>A0ABW8I948</accession>
<protein>
    <submittedName>
        <fullName evidence="6">Iron-containing alcohol dehydrogenase</fullName>
        <ecNumber evidence="6">1.1.1.-</ecNumber>
    </submittedName>
</protein>
<dbReference type="InterPro" id="IPR018211">
    <property type="entry name" value="ADH_Fe_CS"/>
</dbReference>
<dbReference type="Pfam" id="PF25137">
    <property type="entry name" value="ADH_Fe_C"/>
    <property type="match status" value="1"/>
</dbReference>
<dbReference type="InterPro" id="IPR039697">
    <property type="entry name" value="Alcohol_dehydrogenase_Fe"/>
</dbReference>
<sequence length="402" mass="42992">MPVLDLPRHILVENGAVERLDELVTAKGGSRVFVIIDSFLAHPPVNLHERIAGVLLKKGMESSFFSNYSGEPTTENVEEAVSQLQAFQGDCVIGIGGGSAIDLAKAVAVFGGNDGIGWSEIPQLLQLNRLPLLAVPTTAGTGSEATKVMVITDPETNVKMNPGHPQLIPDAAVLDPELTLSLPPNFTVYTGLDALTHAIEGYVSNRASEMTDLFALEAIRKIGQSLSGVYENGKDSDLRKEMILASCYAGIAFSNASTNLAHAAGRPLGAQFHIPHGLSVALLLPFVMKFGLESCKERYAEVAVALGEDASLDTEKLAQNAIKIIENYNEAFGIWNDAKKYIQPQRLIEAIPVLVADTLSGNGIATNRKVPVEHDVALIYQMLAEKVAAAGSTKNEKTLLNN</sequence>
<evidence type="ECO:0000256" key="2">
    <source>
        <dbReference type="ARBA" id="ARBA00023002"/>
    </source>
</evidence>
<comment type="caution">
    <text evidence="6">The sequence shown here is derived from an EMBL/GenBank/DDBJ whole genome shotgun (WGS) entry which is preliminary data.</text>
</comment>
<dbReference type="InterPro" id="IPR001670">
    <property type="entry name" value="ADH_Fe/GldA"/>
</dbReference>